<evidence type="ECO:0000256" key="1">
    <source>
        <dbReference type="ARBA" id="ARBA00003330"/>
    </source>
</evidence>
<evidence type="ECO:0000256" key="8">
    <source>
        <dbReference type="ARBA" id="ARBA00023284"/>
    </source>
</evidence>
<dbReference type="InterPro" id="IPR000866">
    <property type="entry name" value="AhpC/TSA"/>
</dbReference>
<keyword evidence="5" id="KW-0049">Antioxidant</keyword>
<dbReference type="InterPro" id="IPR036249">
    <property type="entry name" value="Thioredoxin-like_sf"/>
</dbReference>
<gene>
    <name evidence="15" type="ORF">CLI86_07570</name>
</gene>
<keyword evidence="8" id="KW-0676">Redox-active center</keyword>
<evidence type="ECO:0000256" key="7">
    <source>
        <dbReference type="ARBA" id="ARBA00023157"/>
    </source>
</evidence>
<dbReference type="FunFam" id="3.40.30.10:FF:000007">
    <property type="entry name" value="Thioredoxin-dependent thiol peroxidase"/>
    <property type="match status" value="1"/>
</dbReference>
<comment type="subunit">
    <text evidence="2">Monomer.</text>
</comment>
<comment type="function">
    <text evidence="1">Thiol-specific peroxidase that catalyzes the reduction of hydrogen peroxide and organic hydroperoxides to water and alcohols, respectively. Plays a role in cell protection against oxidative stress by detoxifying peroxides and as sensor of hydrogen peroxide-mediated signaling events.</text>
</comment>
<dbReference type="InterPro" id="IPR013766">
    <property type="entry name" value="Thioredoxin_domain"/>
</dbReference>
<comment type="catalytic activity">
    <reaction evidence="12">
        <text>a hydroperoxide + [thioredoxin]-dithiol = an alcohol + [thioredoxin]-disulfide + H2O</text>
        <dbReference type="Rhea" id="RHEA:62620"/>
        <dbReference type="Rhea" id="RHEA-COMP:10698"/>
        <dbReference type="Rhea" id="RHEA-COMP:10700"/>
        <dbReference type="ChEBI" id="CHEBI:15377"/>
        <dbReference type="ChEBI" id="CHEBI:29950"/>
        <dbReference type="ChEBI" id="CHEBI:30879"/>
        <dbReference type="ChEBI" id="CHEBI:35924"/>
        <dbReference type="ChEBI" id="CHEBI:50058"/>
        <dbReference type="EC" id="1.11.1.24"/>
    </reaction>
</comment>
<evidence type="ECO:0000313" key="16">
    <source>
        <dbReference type="Proteomes" id="UP000219259"/>
    </source>
</evidence>
<dbReference type="Pfam" id="PF00578">
    <property type="entry name" value="AhpC-TSA"/>
    <property type="match status" value="1"/>
</dbReference>
<dbReference type="PROSITE" id="PS51352">
    <property type="entry name" value="THIOREDOXIN_2"/>
    <property type="match status" value="1"/>
</dbReference>
<organism evidence="15 16">
    <name type="scientific">Tannerella forsythia</name>
    <name type="common">Bacteroides forsythus</name>
    <dbReference type="NCBI Taxonomy" id="28112"/>
    <lineage>
        <taxon>Bacteria</taxon>
        <taxon>Pseudomonadati</taxon>
        <taxon>Bacteroidota</taxon>
        <taxon>Bacteroidia</taxon>
        <taxon>Bacteroidales</taxon>
        <taxon>Tannerellaceae</taxon>
        <taxon>Tannerella</taxon>
    </lineage>
</organism>
<evidence type="ECO:0000256" key="13">
    <source>
        <dbReference type="PIRSR" id="PIRSR000239-1"/>
    </source>
</evidence>
<dbReference type="PANTHER" id="PTHR42801">
    <property type="entry name" value="THIOREDOXIN-DEPENDENT PEROXIDE REDUCTASE"/>
    <property type="match status" value="1"/>
</dbReference>
<dbReference type="GO" id="GO:0008379">
    <property type="term" value="F:thioredoxin peroxidase activity"/>
    <property type="evidence" value="ECO:0007669"/>
    <property type="project" value="TreeGrafter"/>
</dbReference>
<dbReference type="Gene3D" id="3.40.30.10">
    <property type="entry name" value="Glutaredoxin"/>
    <property type="match status" value="1"/>
</dbReference>
<dbReference type="Proteomes" id="UP000219259">
    <property type="component" value="Unassembled WGS sequence"/>
</dbReference>
<dbReference type="RefSeq" id="WP_097531269.1">
    <property type="nucleotide sequence ID" value="NZ_NSLJ01000016.1"/>
</dbReference>
<keyword evidence="4 15" id="KW-0575">Peroxidase</keyword>
<evidence type="ECO:0000256" key="5">
    <source>
        <dbReference type="ARBA" id="ARBA00022862"/>
    </source>
</evidence>
<evidence type="ECO:0000256" key="12">
    <source>
        <dbReference type="ARBA" id="ARBA00049091"/>
    </source>
</evidence>
<dbReference type="EC" id="1.11.1.24" evidence="3"/>
<keyword evidence="6" id="KW-0560">Oxidoreductase</keyword>
<sequence>MAIQTGDKVPDLLGLDQDGKEAKVSDYKGRKIALYFYPKDNTSGCTAEACSLRDGYDELKKAGYEIIGVSKDSAKSHRGFIEKQNLPFRLIADTDTTLQQQFGVWAEKKMYGRTYMGTLRHTFLIDENGVIEKVIEKVDTKNHAQQILNEK</sequence>
<reference evidence="15 16" key="1">
    <citation type="submission" date="2017-09" db="EMBL/GenBank/DDBJ databases">
        <title>Phase variable restriction modification systems are present in the genome sequences of periodontal pathogens Prevotella intermedia, Tannerella forsythia and Porphyromonas gingivalis.</title>
        <authorList>
            <person name="Haigh R.D."/>
            <person name="Crawford L."/>
            <person name="Ralph J."/>
            <person name="Wanford J."/>
            <person name="Vartoukian S.R."/>
            <person name="Hijazib K."/>
            <person name="Wade W."/>
            <person name="Oggioni M.R."/>
        </authorList>
    </citation>
    <scope>NUCLEOTIDE SEQUENCE [LARGE SCALE GENOMIC DNA]</scope>
    <source>
        <strain evidence="15 16">WW11663</strain>
    </source>
</reference>
<evidence type="ECO:0000313" key="15">
    <source>
        <dbReference type="EMBL" id="PDP43661.1"/>
    </source>
</evidence>
<dbReference type="InterPro" id="IPR050924">
    <property type="entry name" value="Peroxiredoxin_BCP/PrxQ"/>
</dbReference>
<dbReference type="NCBIfam" id="NF006960">
    <property type="entry name" value="PRK09437.1"/>
    <property type="match status" value="1"/>
</dbReference>
<comment type="similarity">
    <text evidence="10">Belongs to the peroxiredoxin family. BCP/PrxQ subfamily.</text>
</comment>
<evidence type="ECO:0000256" key="2">
    <source>
        <dbReference type="ARBA" id="ARBA00011245"/>
    </source>
</evidence>
<dbReference type="InterPro" id="IPR024706">
    <property type="entry name" value="Peroxiredoxin_AhpC-typ"/>
</dbReference>
<comment type="caution">
    <text evidence="15">The sequence shown here is derived from an EMBL/GenBank/DDBJ whole genome shotgun (WGS) entry which is preliminary data.</text>
</comment>
<evidence type="ECO:0000256" key="9">
    <source>
        <dbReference type="ARBA" id="ARBA00032824"/>
    </source>
</evidence>
<dbReference type="GO" id="GO:0034599">
    <property type="term" value="P:cellular response to oxidative stress"/>
    <property type="evidence" value="ECO:0007669"/>
    <property type="project" value="TreeGrafter"/>
</dbReference>
<evidence type="ECO:0000256" key="4">
    <source>
        <dbReference type="ARBA" id="ARBA00022559"/>
    </source>
</evidence>
<evidence type="ECO:0000259" key="14">
    <source>
        <dbReference type="PROSITE" id="PS51352"/>
    </source>
</evidence>
<dbReference type="AlphaFoldDB" id="A0A2A6E8G1"/>
<dbReference type="PANTHER" id="PTHR42801:SF4">
    <property type="entry name" value="AHPC_TSA FAMILY PROTEIN"/>
    <property type="match status" value="1"/>
</dbReference>
<evidence type="ECO:0000256" key="11">
    <source>
        <dbReference type="ARBA" id="ARBA00042639"/>
    </source>
</evidence>
<evidence type="ECO:0000256" key="6">
    <source>
        <dbReference type="ARBA" id="ARBA00023002"/>
    </source>
</evidence>
<keyword evidence="7" id="KW-1015">Disulfide bond</keyword>
<feature type="active site" description="Cysteine sulfenic acid (-SOH) intermediate; for peroxidase activity" evidence="13">
    <location>
        <position position="45"/>
    </location>
</feature>
<dbReference type="GO" id="GO:0005737">
    <property type="term" value="C:cytoplasm"/>
    <property type="evidence" value="ECO:0007669"/>
    <property type="project" value="TreeGrafter"/>
</dbReference>
<evidence type="ECO:0000256" key="3">
    <source>
        <dbReference type="ARBA" id="ARBA00013017"/>
    </source>
</evidence>
<name>A0A2A6E8G1_TANFO</name>
<protein>
    <recommendedName>
        <fullName evidence="3">thioredoxin-dependent peroxiredoxin</fullName>
        <ecNumber evidence="3">1.11.1.24</ecNumber>
    </recommendedName>
    <alternativeName>
        <fullName evidence="9">Thioredoxin peroxidase</fullName>
    </alternativeName>
    <alternativeName>
        <fullName evidence="11">Thioredoxin-dependent peroxiredoxin Bcp</fullName>
    </alternativeName>
</protein>
<dbReference type="CDD" id="cd03017">
    <property type="entry name" value="PRX_BCP"/>
    <property type="match status" value="1"/>
</dbReference>
<feature type="domain" description="Thioredoxin" evidence="14">
    <location>
        <begin position="3"/>
        <end position="151"/>
    </location>
</feature>
<dbReference type="EMBL" id="NSLJ01000016">
    <property type="protein sequence ID" value="PDP43661.1"/>
    <property type="molecule type" value="Genomic_DNA"/>
</dbReference>
<dbReference type="GO" id="GO:0045454">
    <property type="term" value="P:cell redox homeostasis"/>
    <property type="evidence" value="ECO:0007669"/>
    <property type="project" value="TreeGrafter"/>
</dbReference>
<evidence type="ECO:0000256" key="10">
    <source>
        <dbReference type="ARBA" id="ARBA00038489"/>
    </source>
</evidence>
<dbReference type="PIRSF" id="PIRSF000239">
    <property type="entry name" value="AHPC"/>
    <property type="match status" value="1"/>
</dbReference>
<accession>A0A2A6E8G1</accession>
<dbReference type="SUPFAM" id="SSF52833">
    <property type="entry name" value="Thioredoxin-like"/>
    <property type="match status" value="1"/>
</dbReference>
<proteinExistence type="inferred from homology"/>